<reference evidence="2 3" key="1">
    <citation type="submission" date="2022-10" db="EMBL/GenBank/DDBJ databases">
        <title>Kaistella sp. BT-6-1-3.</title>
        <authorList>
            <person name="Ai J."/>
            <person name="Deng Z."/>
        </authorList>
    </citation>
    <scope>NUCLEOTIDE SEQUENCE [LARGE SCALE GENOMIC DNA]</scope>
    <source>
        <strain evidence="2 3">BT6-1-3</strain>
    </source>
</reference>
<dbReference type="Gene3D" id="3.30.420.10">
    <property type="entry name" value="Ribonuclease H-like superfamily/Ribonuclease H"/>
    <property type="match status" value="1"/>
</dbReference>
<dbReference type="PANTHER" id="PTHR30231">
    <property type="entry name" value="DNA POLYMERASE III SUBUNIT EPSILON"/>
    <property type="match status" value="1"/>
</dbReference>
<dbReference type="Pfam" id="PF00929">
    <property type="entry name" value="RNase_T"/>
    <property type="match status" value="1"/>
</dbReference>
<dbReference type="CDD" id="cd06127">
    <property type="entry name" value="DEDDh"/>
    <property type="match status" value="1"/>
</dbReference>
<protein>
    <submittedName>
        <fullName evidence="2">3'-5' exonuclease</fullName>
    </submittedName>
</protein>
<dbReference type="RefSeq" id="WP_265144105.1">
    <property type="nucleotide sequence ID" value="NZ_JAPCHZ010000002.1"/>
</dbReference>
<dbReference type="NCBIfam" id="TIGR00573">
    <property type="entry name" value="dnaq"/>
    <property type="match status" value="1"/>
</dbReference>
<gene>
    <name evidence="2" type="ORF">OK344_04805</name>
</gene>
<feature type="domain" description="Exonuclease" evidence="1">
    <location>
        <begin position="1"/>
        <end position="166"/>
    </location>
</feature>
<evidence type="ECO:0000313" key="2">
    <source>
        <dbReference type="EMBL" id="MCW4451522.1"/>
    </source>
</evidence>
<dbReference type="InterPro" id="IPR013520">
    <property type="entry name" value="Ribonucl_H"/>
</dbReference>
<keyword evidence="2" id="KW-0540">Nuclease</keyword>
<dbReference type="InterPro" id="IPR012337">
    <property type="entry name" value="RNaseH-like_sf"/>
</dbReference>
<proteinExistence type="predicted"/>
<evidence type="ECO:0000259" key="1">
    <source>
        <dbReference type="SMART" id="SM00479"/>
    </source>
</evidence>
<dbReference type="SMART" id="SM00479">
    <property type="entry name" value="EXOIII"/>
    <property type="match status" value="1"/>
</dbReference>
<sequence>MYSVIDIESNGAGFRKESIIEIAVYRYDGHEIVDQFISLVNPESDITPFVQKLTNISPKMVKTAPKFHEIAKRVVEITANTTLVGHNIEFDYRMLRQEFKRLGYDFKINTLDTIPLAKKLIPEAESYSLGKLVKSLGIPLVDAHRASGDARATLDLFKLLMIKDKDSEIIQQHHEELNSKSYLNKIRDLTQDLPFERGIIYLQNAEGKIIFFDFVDDLSKFAKMMFNSKSKRWKQLQDEVEHIQYELTGNDILAKLMMKTKGLRKRENLPFGLYHKSGKYFVEKVASEKTEKPILKFSSFTQGLKAISFINTQEKYADPQELIKTLSLKNRNEMWLSGGRTLGEKSFVIFEKGKLTAYGFYELHTQINSWKKITALKIDLNTTTADLQNDLKLALLREDFEIQPLPK</sequence>
<organism evidence="2 3">
    <name type="scientific">Kaistella yananensis</name>
    <dbReference type="NCBI Taxonomy" id="2989820"/>
    <lineage>
        <taxon>Bacteria</taxon>
        <taxon>Pseudomonadati</taxon>
        <taxon>Bacteroidota</taxon>
        <taxon>Flavobacteriia</taxon>
        <taxon>Flavobacteriales</taxon>
        <taxon>Weeksellaceae</taxon>
        <taxon>Chryseobacterium group</taxon>
        <taxon>Kaistella</taxon>
    </lineage>
</organism>
<keyword evidence="2" id="KW-0378">Hydrolase</keyword>
<dbReference type="InterPro" id="IPR006054">
    <property type="entry name" value="DnaQ"/>
</dbReference>
<comment type="caution">
    <text evidence="2">The sequence shown here is derived from an EMBL/GenBank/DDBJ whole genome shotgun (WGS) entry which is preliminary data.</text>
</comment>
<evidence type="ECO:0000313" key="3">
    <source>
        <dbReference type="Proteomes" id="UP001209107"/>
    </source>
</evidence>
<keyword evidence="2" id="KW-0269">Exonuclease</keyword>
<accession>A0ABT3JL57</accession>
<keyword evidence="3" id="KW-1185">Reference proteome</keyword>
<dbReference type="InterPro" id="IPR036397">
    <property type="entry name" value="RNaseH_sf"/>
</dbReference>
<name>A0ABT3JL57_9FLAO</name>
<dbReference type="GO" id="GO:0004527">
    <property type="term" value="F:exonuclease activity"/>
    <property type="evidence" value="ECO:0007669"/>
    <property type="project" value="UniProtKB-KW"/>
</dbReference>
<dbReference type="EMBL" id="JAPCHZ010000002">
    <property type="protein sequence ID" value="MCW4451522.1"/>
    <property type="molecule type" value="Genomic_DNA"/>
</dbReference>
<dbReference type="Proteomes" id="UP001209107">
    <property type="component" value="Unassembled WGS sequence"/>
</dbReference>
<dbReference type="SUPFAM" id="SSF53098">
    <property type="entry name" value="Ribonuclease H-like"/>
    <property type="match status" value="1"/>
</dbReference>
<dbReference type="PANTHER" id="PTHR30231:SF41">
    <property type="entry name" value="DNA POLYMERASE III SUBUNIT EPSILON"/>
    <property type="match status" value="1"/>
</dbReference>